<dbReference type="Pfam" id="PF08308">
    <property type="entry name" value="PEGA"/>
    <property type="match status" value="2"/>
</dbReference>
<name>A0A0W8F0U7_9ZZZZ</name>
<feature type="domain" description="PEGA" evidence="1">
    <location>
        <begin position="65"/>
        <end position="131"/>
    </location>
</feature>
<dbReference type="PANTHER" id="PTHR36194">
    <property type="entry name" value="S-LAYER-LIKE PROTEIN"/>
    <property type="match status" value="1"/>
</dbReference>
<dbReference type="AlphaFoldDB" id="A0A0W8F0U7"/>
<evidence type="ECO:0000259" key="1">
    <source>
        <dbReference type="Pfam" id="PF08308"/>
    </source>
</evidence>
<proteinExistence type="predicted"/>
<dbReference type="InterPro" id="IPR013229">
    <property type="entry name" value="PEGA"/>
</dbReference>
<accession>A0A0W8F0U7</accession>
<reference evidence="2" key="1">
    <citation type="journal article" date="2015" name="Proc. Natl. Acad. Sci. U.S.A.">
        <title>Networks of energetic and metabolic interactions define dynamics in microbial communities.</title>
        <authorList>
            <person name="Embree M."/>
            <person name="Liu J.K."/>
            <person name="Al-Bassam M.M."/>
            <person name="Zengler K."/>
        </authorList>
    </citation>
    <scope>NUCLEOTIDE SEQUENCE</scope>
</reference>
<organism evidence="2">
    <name type="scientific">hydrocarbon metagenome</name>
    <dbReference type="NCBI Taxonomy" id="938273"/>
    <lineage>
        <taxon>unclassified sequences</taxon>
        <taxon>metagenomes</taxon>
        <taxon>ecological metagenomes</taxon>
    </lineage>
</organism>
<dbReference type="EMBL" id="LNQE01001666">
    <property type="protein sequence ID" value="KUG14366.1"/>
    <property type="molecule type" value="Genomic_DNA"/>
</dbReference>
<comment type="caution">
    <text evidence="2">The sequence shown here is derived from an EMBL/GenBank/DDBJ whole genome shotgun (WGS) entry which is preliminary data.</text>
</comment>
<evidence type="ECO:0000313" key="2">
    <source>
        <dbReference type="EMBL" id="KUG14366.1"/>
    </source>
</evidence>
<feature type="domain" description="PEGA" evidence="1">
    <location>
        <begin position="2"/>
        <end position="45"/>
    </location>
</feature>
<sequence length="318" mass="35180">MTPISITGVSGGFHQLRVTLQGYGDYSTRVAIWPGKTVLVPVTLKAASAPTLVPTPLPTGITRTGTLSVTSTPAEAMVFLDGVERGITPLTISGVSAGLHQLRVTRQGYEEYSTTVRIWPGKTAIVPVTLKIRVINNDTIRKPNIYLYSDRDLTAHVRLAPEDAITVSEPTYQPGMGWKAEIRNGSLNGVGDFLFYEALVPSPGWQKEEGYIIRAAYREEDMASMLGEYGFNEKETREFIDYWAGCLTRGADYVFYPQETGAVDRVMQLHIIPEPDEVSRIWFSIEPLVSAPEPVTSPERIVRSGFHVVEWGGMIQDE</sequence>
<dbReference type="PANTHER" id="PTHR36194:SF1">
    <property type="entry name" value="S-LAYER-LIKE PROTEIN"/>
    <property type="match status" value="1"/>
</dbReference>
<protein>
    <recommendedName>
        <fullName evidence="1">PEGA domain-containing protein</fullName>
    </recommendedName>
</protein>
<gene>
    <name evidence="2" type="ORF">ASZ90_015992</name>
</gene>